<feature type="signal peptide" evidence="3">
    <location>
        <begin position="1"/>
        <end position="21"/>
    </location>
</feature>
<evidence type="ECO:0000256" key="2">
    <source>
        <dbReference type="SAM" id="Phobius"/>
    </source>
</evidence>
<evidence type="ECO:0000256" key="3">
    <source>
        <dbReference type="SAM" id="SignalP"/>
    </source>
</evidence>
<reference evidence="4 5" key="1">
    <citation type="journal article" date="2024" name="IMA Fungus">
        <title>Apiospora arundinis, a panoply of carbohydrate-active enzymes and secondary metabolites.</title>
        <authorList>
            <person name="Sorensen T."/>
            <person name="Petersen C."/>
            <person name="Muurmann A.T."/>
            <person name="Christiansen J.V."/>
            <person name="Brundto M.L."/>
            <person name="Overgaard C.K."/>
            <person name="Boysen A.T."/>
            <person name="Wollenberg R.D."/>
            <person name="Larsen T.O."/>
            <person name="Sorensen J.L."/>
            <person name="Nielsen K.L."/>
            <person name="Sondergaard T.E."/>
        </authorList>
    </citation>
    <scope>NUCLEOTIDE SEQUENCE [LARGE SCALE GENOMIC DNA]</scope>
    <source>
        <strain evidence="4 5">AAU 773</strain>
    </source>
</reference>
<feature type="compositionally biased region" description="Basic and acidic residues" evidence="1">
    <location>
        <begin position="385"/>
        <end position="412"/>
    </location>
</feature>
<evidence type="ECO:0000256" key="1">
    <source>
        <dbReference type="SAM" id="MobiDB-lite"/>
    </source>
</evidence>
<evidence type="ECO:0000313" key="4">
    <source>
        <dbReference type="EMBL" id="KAK8875133.1"/>
    </source>
</evidence>
<dbReference type="EMBL" id="JAPCWZ010000003">
    <property type="protein sequence ID" value="KAK8875133.1"/>
    <property type="molecule type" value="Genomic_DNA"/>
</dbReference>
<dbReference type="Proteomes" id="UP001390339">
    <property type="component" value="Unassembled WGS sequence"/>
</dbReference>
<accession>A0ABR2JC19</accession>
<feature type="region of interest" description="Disordered" evidence="1">
    <location>
        <begin position="377"/>
        <end position="412"/>
    </location>
</feature>
<keyword evidence="2" id="KW-0812">Transmembrane</keyword>
<sequence length="412" mass="46548">MHHPRLSSLKALFFIINHIAATHVPHEVLAPRLTGRNEDSTSYDSGLDLLTVRASPNSNNIWAYRDSCNNCKKDCPKDKIQDEKDCSKCADCPKGKKPNKDQTKCEDDKDNGCKKCPAGEVADKKDCKKCLKKDDLFKNKKKALQEKRDKTFADYAKKNKDKRWETTKHRYQGRYKEKDPERRRKMVRRLSRCSVLVPLSMGGQFAVSVDELWDEKWVESDEMATFWPSSLSNRAIDSWKDDKSDDFLEGDKYLDLWMKAGEKKPDAKGKRDPTSLDVLASPDNIPSKFARSKQADVAVVPAEPPQQPPPTSTTTDLALRRGVGSPFAATTALSTHVDKRFIPALIAIFAAVLRTIAAVARVAVRVGLQTLKKGVRVTKGRNSKPKKDQRDKADKMSKDSNWKRCLEGLDPW</sequence>
<feature type="chain" id="PRO_5046932219" evidence="3">
    <location>
        <begin position="22"/>
        <end position="412"/>
    </location>
</feature>
<keyword evidence="3" id="KW-0732">Signal</keyword>
<comment type="caution">
    <text evidence="4">The sequence shown here is derived from an EMBL/GenBank/DDBJ whole genome shotgun (WGS) entry which is preliminary data.</text>
</comment>
<keyword evidence="5" id="KW-1185">Reference proteome</keyword>
<protein>
    <submittedName>
        <fullName evidence="4">Uncharacterized protein</fullName>
    </submittedName>
</protein>
<keyword evidence="2" id="KW-1133">Transmembrane helix</keyword>
<organism evidence="4 5">
    <name type="scientific">Apiospora arundinis</name>
    <dbReference type="NCBI Taxonomy" id="335852"/>
    <lineage>
        <taxon>Eukaryota</taxon>
        <taxon>Fungi</taxon>
        <taxon>Dikarya</taxon>
        <taxon>Ascomycota</taxon>
        <taxon>Pezizomycotina</taxon>
        <taxon>Sordariomycetes</taxon>
        <taxon>Xylariomycetidae</taxon>
        <taxon>Amphisphaeriales</taxon>
        <taxon>Apiosporaceae</taxon>
        <taxon>Apiospora</taxon>
    </lineage>
</organism>
<proteinExistence type="predicted"/>
<feature type="transmembrane region" description="Helical" evidence="2">
    <location>
        <begin position="341"/>
        <end position="364"/>
    </location>
</feature>
<gene>
    <name evidence="4" type="ORF">PGQ11_005647</name>
</gene>
<evidence type="ECO:0000313" key="5">
    <source>
        <dbReference type="Proteomes" id="UP001390339"/>
    </source>
</evidence>
<keyword evidence="2" id="KW-0472">Membrane</keyword>
<name>A0ABR2JC19_9PEZI</name>